<name>A0A0A8Y7B7_ARUDO</name>
<organism evidence="1">
    <name type="scientific">Arundo donax</name>
    <name type="common">Giant reed</name>
    <name type="synonym">Donax arundinaceus</name>
    <dbReference type="NCBI Taxonomy" id="35708"/>
    <lineage>
        <taxon>Eukaryota</taxon>
        <taxon>Viridiplantae</taxon>
        <taxon>Streptophyta</taxon>
        <taxon>Embryophyta</taxon>
        <taxon>Tracheophyta</taxon>
        <taxon>Spermatophyta</taxon>
        <taxon>Magnoliopsida</taxon>
        <taxon>Liliopsida</taxon>
        <taxon>Poales</taxon>
        <taxon>Poaceae</taxon>
        <taxon>PACMAD clade</taxon>
        <taxon>Arundinoideae</taxon>
        <taxon>Arundineae</taxon>
        <taxon>Arundo</taxon>
    </lineage>
</organism>
<reference evidence="1" key="1">
    <citation type="submission" date="2014-09" db="EMBL/GenBank/DDBJ databases">
        <authorList>
            <person name="Magalhaes I.L.F."/>
            <person name="Oliveira U."/>
            <person name="Santos F.R."/>
            <person name="Vidigal T.H.D.A."/>
            <person name="Brescovit A.D."/>
            <person name="Santos A.J."/>
        </authorList>
    </citation>
    <scope>NUCLEOTIDE SEQUENCE</scope>
    <source>
        <tissue evidence="1">Shoot tissue taken approximately 20 cm above the soil surface</tissue>
    </source>
</reference>
<reference evidence="1" key="2">
    <citation type="journal article" date="2015" name="Data Brief">
        <title>Shoot transcriptome of the giant reed, Arundo donax.</title>
        <authorList>
            <person name="Barrero R.A."/>
            <person name="Guerrero F.D."/>
            <person name="Moolhuijzen P."/>
            <person name="Goolsby J.A."/>
            <person name="Tidwell J."/>
            <person name="Bellgard S.E."/>
            <person name="Bellgard M.I."/>
        </authorList>
    </citation>
    <scope>NUCLEOTIDE SEQUENCE</scope>
    <source>
        <tissue evidence="1">Shoot tissue taken approximately 20 cm above the soil surface</tissue>
    </source>
</reference>
<dbReference type="AlphaFoldDB" id="A0A0A8Y7B7"/>
<proteinExistence type="predicted"/>
<dbReference type="EMBL" id="GBRH01276885">
    <property type="protein sequence ID" value="JAD21010.1"/>
    <property type="molecule type" value="Transcribed_RNA"/>
</dbReference>
<sequence>MSNSNEADTDILTWHQHFLLSTVLYSQSEKFSHLVTFSSQMMPLVLIFTYQPAYLSPSAWPQLPSWPPSSSCWLAL</sequence>
<accession>A0A0A8Y7B7</accession>
<evidence type="ECO:0000313" key="1">
    <source>
        <dbReference type="EMBL" id="JAD21010.1"/>
    </source>
</evidence>
<protein>
    <submittedName>
        <fullName evidence="1">Uncharacterized protein</fullName>
    </submittedName>
</protein>